<protein>
    <submittedName>
        <fullName evidence="2">GDP-mannose 4,6-dehydratase</fullName>
        <ecNumber evidence="2">4.2.1.47</ecNumber>
    </submittedName>
</protein>
<gene>
    <name evidence="2" type="ORF">L6637_32010</name>
</gene>
<dbReference type="Proteomes" id="UP001139012">
    <property type="component" value="Unassembled WGS sequence"/>
</dbReference>
<feature type="domain" description="NAD(P)-binding" evidence="1">
    <location>
        <begin position="5"/>
        <end position="92"/>
    </location>
</feature>
<comment type="caution">
    <text evidence="2">The sequence shown here is derived from an EMBL/GenBank/DDBJ whole genome shotgun (WGS) entry which is preliminary data.</text>
</comment>
<dbReference type="EMBL" id="JAKLUA010000015">
    <property type="protein sequence ID" value="MCG2671590.1"/>
    <property type="molecule type" value="Genomic_DNA"/>
</dbReference>
<reference evidence="2" key="1">
    <citation type="submission" date="2022-01" db="EMBL/GenBank/DDBJ databases">
        <title>Genome sequnece data of strain Bradyrhizobium sp. nov.</title>
        <authorList>
            <person name="Zhang J."/>
        </authorList>
    </citation>
    <scope>NUCLEOTIDE SEQUENCE</scope>
    <source>
        <strain evidence="2">WYCCWR 12774</strain>
    </source>
</reference>
<keyword evidence="3" id="KW-1185">Reference proteome</keyword>
<dbReference type="Gene3D" id="3.40.50.720">
    <property type="entry name" value="NAD(P)-binding Rossmann-like Domain"/>
    <property type="match status" value="1"/>
</dbReference>
<accession>A0ABS9LX48</accession>
<keyword evidence="2" id="KW-0456">Lyase</keyword>
<evidence type="ECO:0000259" key="1">
    <source>
        <dbReference type="Pfam" id="PF16363"/>
    </source>
</evidence>
<dbReference type="EC" id="4.2.1.47" evidence="2"/>
<dbReference type="GO" id="GO:0008446">
    <property type="term" value="F:GDP-mannose 4,6-dehydratase activity"/>
    <property type="evidence" value="ECO:0007669"/>
    <property type="project" value="UniProtKB-EC"/>
</dbReference>
<evidence type="ECO:0000313" key="3">
    <source>
        <dbReference type="Proteomes" id="UP001139012"/>
    </source>
</evidence>
<dbReference type="PANTHER" id="PTHR43000">
    <property type="entry name" value="DTDP-D-GLUCOSE 4,6-DEHYDRATASE-RELATED"/>
    <property type="match status" value="1"/>
</dbReference>
<name>A0ABS9LX48_9BRAD</name>
<dbReference type="Pfam" id="PF16363">
    <property type="entry name" value="GDP_Man_Dehyd"/>
    <property type="match status" value="1"/>
</dbReference>
<evidence type="ECO:0000313" key="2">
    <source>
        <dbReference type="EMBL" id="MCG2671590.1"/>
    </source>
</evidence>
<dbReference type="SUPFAM" id="SSF51735">
    <property type="entry name" value="NAD(P)-binding Rossmann-fold domains"/>
    <property type="match status" value="1"/>
</dbReference>
<proteinExistence type="predicted"/>
<dbReference type="InterPro" id="IPR016040">
    <property type="entry name" value="NAD(P)-bd_dom"/>
</dbReference>
<dbReference type="RefSeq" id="WP_237873030.1">
    <property type="nucleotide sequence ID" value="NZ_JAKLUA010000015.1"/>
</dbReference>
<dbReference type="InterPro" id="IPR036291">
    <property type="entry name" value="NAD(P)-bd_dom_sf"/>
</dbReference>
<organism evidence="2 3">
    <name type="scientific">Bradyrhizobium zhengyangense</name>
    <dbReference type="NCBI Taxonomy" id="2911009"/>
    <lineage>
        <taxon>Bacteria</taxon>
        <taxon>Pseudomonadati</taxon>
        <taxon>Pseudomonadota</taxon>
        <taxon>Alphaproteobacteria</taxon>
        <taxon>Hyphomicrobiales</taxon>
        <taxon>Nitrobacteraceae</taxon>
        <taxon>Bradyrhizobium</taxon>
    </lineage>
</organism>
<sequence>MHNVLIIGGAGFIGQNLAHAWRAVRPDDRLVVADAMTYAANIRSLESLIANGSIVFAKGDIRDAGSVRALFDEHKSDRVLHLAAESRADRSILDLEGIPPDQRARHVHPAQGCPRCLARIRRDAACALSPHLDR</sequence>